<dbReference type="InterPro" id="IPR023016">
    <property type="entry name" value="HisA/PriA"/>
</dbReference>
<dbReference type="Pfam" id="PF00977">
    <property type="entry name" value="His_biosynth"/>
    <property type="match status" value="1"/>
</dbReference>
<keyword evidence="13" id="KW-1185">Reference proteome</keyword>
<comment type="pathway">
    <text evidence="3 9 11">Amino-acid biosynthesis; L-histidine biosynthesis; L-histidine from 5-phospho-alpha-D-ribose 1-diphosphate: step 4/9.</text>
</comment>
<evidence type="ECO:0000256" key="9">
    <source>
        <dbReference type="HAMAP-Rule" id="MF_01014"/>
    </source>
</evidence>
<evidence type="ECO:0000256" key="11">
    <source>
        <dbReference type="RuleBase" id="RU003658"/>
    </source>
</evidence>
<dbReference type="FunFam" id="3.20.20.70:FF:000009">
    <property type="entry name" value="1-(5-phosphoribosyl)-5-[(5-phosphoribosylamino)methylideneamino] imidazole-4-carboxamide isomerase"/>
    <property type="match status" value="1"/>
</dbReference>
<feature type="active site" description="Proton donor" evidence="9">
    <location>
        <position position="130"/>
    </location>
</feature>
<keyword evidence="5 9" id="KW-0963">Cytoplasm</keyword>
<dbReference type="InterPro" id="IPR044524">
    <property type="entry name" value="Isoase_HisA-like"/>
</dbReference>
<dbReference type="InterPro" id="IPR006062">
    <property type="entry name" value="His_biosynth"/>
</dbReference>
<dbReference type="GO" id="GO:0000105">
    <property type="term" value="P:L-histidine biosynthetic process"/>
    <property type="evidence" value="ECO:0007669"/>
    <property type="project" value="UniProtKB-UniRule"/>
</dbReference>
<dbReference type="PANTHER" id="PTHR43090">
    <property type="entry name" value="1-(5-PHOSPHORIBOSYL)-5-[(5-PHOSPHORIBOSYLAMINO)METHYLIDENEAMINO] IMIDAZOLE-4-CARBOXAMIDE ISOMERASE"/>
    <property type="match status" value="1"/>
</dbReference>
<name>A0A8J7RJY9_9BACT</name>
<keyword evidence="6 9" id="KW-0028">Amino-acid biosynthesis</keyword>
<comment type="caution">
    <text evidence="12">The sequence shown here is derived from an EMBL/GenBank/DDBJ whole genome shotgun (WGS) entry which is preliminary data.</text>
</comment>
<comment type="similarity">
    <text evidence="4 9 10">Belongs to the HisA/HisF family.</text>
</comment>
<evidence type="ECO:0000256" key="8">
    <source>
        <dbReference type="ARBA" id="ARBA00023235"/>
    </source>
</evidence>
<dbReference type="UniPathway" id="UPA00031">
    <property type="reaction ID" value="UER00009"/>
</dbReference>
<dbReference type="GO" id="GO:0003949">
    <property type="term" value="F:1-(5-phosphoribosyl)-5-[(5-phosphoribosylamino)methylideneamino]imidazole-4-carboxamide isomerase activity"/>
    <property type="evidence" value="ECO:0007669"/>
    <property type="project" value="UniProtKB-UniRule"/>
</dbReference>
<accession>A0A8J7RJY9</accession>
<dbReference type="NCBIfam" id="TIGR00007">
    <property type="entry name" value="1-(5-phosphoribosyl)-5-[(5-phosphoribosylamino)methylideneamino]imidazole-4-carboxamide isomerase"/>
    <property type="match status" value="1"/>
</dbReference>
<dbReference type="AlphaFoldDB" id="A0A8J7RJY9"/>
<evidence type="ECO:0000256" key="1">
    <source>
        <dbReference type="ARBA" id="ARBA00000901"/>
    </source>
</evidence>
<dbReference type="InterPro" id="IPR013785">
    <property type="entry name" value="Aldolase_TIM"/>
</dbReference>
<proteinExistence type="inferred from homology"/>
<evidence type="ECO:0000256" key="10">
    <source>
        <dbReference type="RuleBase" id="RU003657"/>
    </source>
</evidence>
<dbReference type="PANTHER" id="PTHR43090:SF2">
    <property type="entry name" value="1-(5-PHOSPHORIBOSYL)-5-[(5-PHOSPHORIBOSYLAMINO)METHYLIDENEAMINO] IMIDAZOLE-4-CARBOXAMIDE ISOMERASE"/>
    <property type="match status" value="1"/>
</dbReference>
<dbReference type="EC" id="5.3.1.16" evidence="9 11"/>
<comment type="subcellular location">
    <subcellularLocation>
        <location evidence="2 9 11">Cytoplasm</location>
    </subcellularLocation>
</comment>
<dbReference type="EMBL" id="JAFIDN010000003">
    <property type="protein sequence ID" value="MBP3192195.1"/>
    <property type="molecule type" value="Genomic_DNA"/>
</dbReference>
<dbReference type="GO" id="GO:0005737">
    <property type="term" value="C:cytoplasm"/>
    <property type="evidence" value="ECO:0007669"/>
    <property type="project" value="UniProtKB-SubCell"/>
</dbReference>
<reference evidence="12" key="1">
    <citation type="submission" date="2021-02" db="EMBL/GenBank/DDBJ databases">
        <title>Natronogracilivirga saccharolytica gen. nov. sp. nov. a new anaerobic, haloalkiliphilic carbohydrate-fermenting bacterium from soda lake and proposing of Cyclonatronumiaceae fam. nov. in the phylum Balneolaeota.</title>
        <authorList>
            <person name="Zhilina T.N."/>
            <person name="Sorokin D.Y."/>
            <person name="Zavarzina D.G."/>
            <person name="Toshchakov S.V."/>
            <person name="Kublanov I.V."/>
        </authorList>
    </citation>
    <scope>NUCLEOTIDE SEQUENCE</scope>
    <source>
        <strain evidence="12">Z-1702</strain>
    </source>
</reference>
<protein>
    <recommendedName>
        <fullName evidence="9 11">1-(5-phosphoribosyl)-5-[(5-phosphoribosylamino)methylideneamino] imidazole-4-carboxamide isomerase</fullName>
        <ecNumber evidence="9 11">5.3.1.16</ecNumber>
    </recommendedName>
    <alternativeName>
        <fullName evidence="9">Phosphoribosylformimino-5-aminoimidazole carboxamide ribotide isomerase</fullName>
    </alternativeName>
</protein>
<dbReference type="InterPro" id="IPR006063">
    <property type="entry name" value="HisA_bact_arch"/>
</dbReference>
<keyword evidence="8 9" id="KW-0413">Isomerase</keyword>
<evidence type="ECO:0000256" key="7">
    <source>
        <dbReference type="ARBA" id="ARBA00023102"/>
    </source>
</evidence>
<keyword evidence="7 9" id="KW-0368">Histidine biosynthesis</keyword>
<gene>
    <name evidence="9 12" type="primary">hisA</name>
    <name evidence="12" type="ORF">NATSA_05915</name>
</gene>
<dbReference type="RefSeq" id="WP_210511086.1">
    <property type="nucleotide sequence ID" value="NZ_JAFIDN010000003.1"/>
</dbReference>
<dbReference type="CDD" id="cd04732">
    <property type="entry name" value="HisA"/>
    <property type="match status" value="1"/>
</dbReference>
<evidence type="ECO:0000256" key="4">
    <source>
        <dbReference type="ARBA" id="ARBA00009667"/>
    </source>
</evidence>
<sequence>MQVIPAIDLLNGQVVRLKKGDYEEVTVYSDNPASFVKKFREAGFTHIHVVDLNGAREGRFMNLPVIENIIEKTGVSVQFGGGIRSRGDIQTLMDVGVSRIVSSSMAVQRPDEWIASLDIYGGDTCILGLDIKDGKMAYGGWERISDEDAMDFLGSMVRVGVKTILCTDISRDGMLTGVNSGLYNEIAQRYPMVNTIASGGVASTEDLRQLAIEGLYGVVIGRAYYEGKISLEEMLSFHEDA</sequence>
<dbReference type="InterPro" id="IPR011060">
    <property type="entry name" value="RibuloseP-bd_barrel"/>
</dbReference>
<dbReference type="HAMAP" id="MF_01014">
    <property type="entry name" value="HisA"/>
    <property type="match status" value="1"/>
</dbReference>
<evidence type="ECO:0000313" key="12">
    <source>
        <dbReference type="EMBL" id="MBP3192195.1"/>
    </source>
</evidence>
<evidence type="ECO:0000256" key="3">
    <source>
        <dbReference type="ARBA" id="ARBA00005133"/>
    </source>
</evidence>
<dbReference type="SUPFAM" id="SSF51366">
    <property type="entry name" value="Ribulose-phoshate binding barrel"/>
    <property type="match status" value="1"/>
</dbReference>
<comment type="catalytic activity">
    <reaction evidence="1 9 11">
        <text>1-(5-phospho-beta-D-ribosyl)-5-[(5-phospho-beta-D-ribosylamino)methylideneamino]imidazole-4-carboxamide = 5-[(5-phospho-1-deoxy-D-ribulos-1-ylimino)methylamino]-1-(5-phospho-beta-D-ribosyl)imidazole-4-carboxamide</text>
        <dbReference type="Rhea" id="RHEA:15469"/>
        <dbReference type="ChEBI" id="CHEBI:58435"/>
        <dbReference type="ChEBI" id="CHEBI:58525"/>
        <dbReference type="EC" id="5.3.1.16"/>
    </reaction>
</comment>
<dbReference type="Gene3D" id="3.20.20.70">
    <property type="entry name" value="Aldolase class I"/>
    <property type="match status" value="1"/>
</dbReference>
<dbReference type="GO" id="GO:0000162">
    <property type="term" value="P:L-tryptophan biosynthetic process"/>
    <property type="evidence" value="ECO:0007669"/>
    <property type="project" value="TreeGrafter"/>
</dbReference>
<evidence type="ECO:0000256" key="6">
    <source>
        <dbReference type="ARBA" id="ARBA00022605"/>
    </source>
</evidence>
<feature type="active site" description="Proton acceptor" evidence="9">
    <location>
        <position position="8"/>
    </location>
</feature>
<evidence type="ECO:0000256" key="5">
    <source>
        <dbReference type="ARBA" id="ARBA00022490"/>
    </source>
</evidence>
<organism evidence="12 13">
    <name type="scientific">Natronogracilivirga saccharolytica</name>
    <dbReference type="NCBI Taxonomy" id="2812953"/>
    <lineage>
        <taxon>Bacteria</taxon>
        <taxon>Pseudomonadati</taxon>
        <taxon>Balneolota</taxon>
        <taxon>Balneolia</taxon>
        <taxon>Balneolales</taxon>
        <taxon>Cyclonatronaceae</taxon>
        <taxon>Natronogracilivirga</taxon>
    </lineage>
</organism>
<evidence type="ECO:0000313" key="13">
    <source>
        <dbReference type="Proteomes" id="UP000673975"/>
    </source>
</evidence>
<dbReference type="Proteomes" id="UP000673975">
    <property type="component" value="Unassembled WGS sequence"/>
</dbReference>
<evidence type="ECO:0000256" key="2">
    <source>
        <dbReference type="ARBA" id="ARBA00004496"/>
    </source>
</evidence>